<feature type="transmembrane region" description="Helical" evidence="6">
    <location>
        <begin position="333"/>
        <end position="360"/>
    </location>
</feature>
<accession>A0A1Y0CVM4</accession>
<dbReference type="KEGG" id="ocm:CBP12_01510"/>
<gene>
    <name evidence="7" type="ORF">CBP12_01510</name>
</gene>
<organism evidence="7 8">
    <name type="scientific">Oceanisphaera avium</name>
    <dbReference type="NCBI Taxonomy" id="1903694"/>
    <lineage>
        <taxon>Bacteria</taxon>
        <taxon>Pseudomonadati</taxon>
        <taxon>Pseudomonadota</taxon>
        <taxon>Gammaproteobacteria</taxon>
        <taxon>Aeromonadales</taxon>
        <taxon>Aeromonadaceae</taxon>
        <taxon>Oceanisphaera</taxon>
    </lineage>
</organism>
<dbReference type="EMBL" id="CP021376">
    <property type="protein sequence ID" value="ART78986.1"/>
    <property type="molecule type" value="Genomic_DNA"/>
</dbReference>
<evidence type="ECO:0000256" key="2">
    <source>
        <dbReference type="ARBA" id="ARBA00009773"/>
    </source>
</evidence>
<comment type="subcellular location">
    <subcellularLocation>
        <location evidence="1">Membrane</location>
        <topology evidence="1">Multi-pass membrane protein</topology>
    </subcellularLocation>
</comment>
<dbReference type="RefSeq" id="WP_086962290.1">
    <property type="nucleotide sequence ID" value="NZ_CP021376.1"/>
</dbReference>
<keyword evidence="3 6" id="KW-0812">Transmembrane</keyword>
<dbReference type="PANTHER" id="PTHR21716">
    <property type="entry name" value="TRANSMEMBRANE PROTEIN"/>
    <property type="match status" value="1"/>
</dbReference>
<dbReference type="AlphaFoldDB" id="A0A1Y0CVM4"/>
<keyword evidence="4 6" id="KW-1133">Transmembrane helix</keyword>
<feature type="transmembrane region" description="Helical" evidence="6">
    <location>
        <begin position="234"/>
        <end position="256"/>
    </location>
</feature>
<reference evidence="8" key="1">
    <citation type="submission" date="2017-05" db="EMBL/GenBank/DDBJ databases">
        <authorList>
            <person name="Sung H."/>
        </authorList>
    </citation>
    <scope>NUCLEOTIDE SEQUENCE [LARGE SCALE GENOMIC DNA]</scope>
    <source>
        <strain evidence="8">AMac2203</strain>
    </source>
</reference>
<evidence type="ECO:0000256" key="3">
    <source>
        <dbReference type="ARBA" id="ARBA00022692"/>
    </source>
</evidence>
<dbReference type="GO" id="GO:0055085">
    <property type="term" value="P:transmembrane transport"/>
    <property type="evidence" value="ECO:0007669"/>
    <property type="project" value="TreeGrafter"/>
</dbReference>
<dbReference type="Pfam" id="PF01594">
    <property type="entry name" value="AI-2E_transport"/>
    <property type="match status" value="1"/>
</dbReference>
<comment type="similarity">
    <text evidence="2">Belongs to the autoinducer-2 exporter (AI-2E) (TC 2.A.86) family.</text>
</comment>
<dbReference type="Proteomes" id="UP000243793">
    <property type="component" value="Chromosome"/>
</dbReference>
<evidence type="ECO:0000256" key="4">
    <source>
        <dbReference type="ARBA" id="ARBA00022989"/>
    </source>
</evidence>
<feature type="transmembrane region" description="Helical" evidence="6">
    <location>
        <begin position="78"/>
        <end position="98"/>
    </location>
</feature>
<evidence type="ECO:0000256" key="1">
    <source>
        <dbReference type="ARBA" id="ARBA00004141"/>
    </source>
</evidence>
<feature type="transmembrane region" description="Helical" evidence="6">
    <location>
        <begin position="48"/>
        <end position="66"/>
    </location>
</feature>
<sequence length="379" mass="41240">MLDSHDTPETSPSSSGPALLDAFNARNASLIILATLAGVFFIDWAQAILLPLIVAVFLSYALDPLLFPFDKFKVPRPISAAIIVSLVIALMLSASIPLQREAVAMLDKIPIAVSKFKQTSAQAPAKEASIIEKAQKAAKEIEDSTSDKKKRTPGITPVRIVEKPFNVQAFIMGGASAALVMVSQVFSSLLLVYFLLAVGKLYRRKVIRISGPSFERMRKATHIMDDFHHQVRRFLFVMLLSSVFVGVFTWLTFWLLEVEQPGLWGLMAGIASGIPYVGPVLIFIGSGIAAFVQFGTFDMALLVAGASLVVTSIQGNLLTPWLTSHLSSLNPVAIFVGLLFWGWIWGPIGLVIATPILMVIKSLCDHVENLRPLGELLGK</sequence>
<evidence type="ECO:0000256" key="6">
    <source>
        <dbReference type="SAM" id="Phobius"/>
    </source>
</evidence>
<proteinExistence type="inferred from homology"/>
<dbReference type="GO" id="GO:0016020">
    <property type="term" value="C:membrane"/>
    <property type="evidence" value="ECO:0007669"/>
    <property type="project" value="UniProtKB-SubCell"/>
</dbReference>
<evidence type="ECO:0000313" key="7">
    <source>
        <dbReference type="EMBL" id="ART78986.1"/>
    </source>
</evidence>
<feature type="transmembrane region" description="Helical" evidence="6">
    <location>
        <begin position="262"/>
        <end position="284"/>
    </location>
</feature>
<evidence type="ECO:0000256" key="5">
    <source>
        <dbReference type="ARBA" id="ARBA00023136"/>
    </source>
</evidence>
<name>A0A1Y0CVM4_9GAMM</name>
<protein>
    <submittedName>
        <fullName evidence="7">AI-2E family transporter</fullName>
    </submittedName>
</protein>
<dbReference type="InterPro" id="IPR002549">
    <property type="entry name" value="AI-2E-like"/>
</dbReference>
<keyword evidence="8" id="KW-1185">Reference proteome</keyword>
<dbReference type="OrthoDB" id="9799225at2"/>
<feature type="transmembrane region" description="Helical" evidence="6">
    <location>
        <begin position="291"/>
        <end position="313"/>
    </location>
</feature>
<evidence type="ECO:0000313" key="8">
    <source>
        <dbReference type="Proteomes" id="UP000243793"/>
    </source>
</evidence>
<feature type="transmembrane region" description="Helical" evidence="6">
    <location>
        <begin position="169"/>
        <end position="198"/>
    </location>
</feature>
<keyword evidence="5 6" id="KW-0472">Membrane</keyword>
<dbReference type="PANTHER" id="PTHR21716:SF16">
    <property type="entry name" value="BLL1467 PROTEIN"/>
    <property type="match status" value="1"/>
</dbReference>